<evidence type="ECO:0000313" key="3">
    <source>
        <dbReference type="Proteomes" id="UP000004310"/>
    </source>
</evidence>
<evidence type="ECO:0000313" key="2">
    <source>
        <dbReference type="EMBL" id="EAU41379.1"/>
    </source>
</evidence>
<evidence type="ECO:0000256" key="1">
    <source>
        <dbReference type="SAM" id="Phobius"/>
    </source>
</evidence>
<dbReference type="AlphaFoldDB" id="Q0G219"/>
<proteinExistence type="predicted"/>
<feature type="transmembrane region" description="Helical" evidence="1">
    <location>
        <begin position="39"/>
        <end position="58"/>
    </location>
</feature>
<keyword evidence="1" id="KW-0472">Membrane</keyword>
<dbReference type="HOGENOM" id="CLU_2861268_0_0_5"/>
<protein>
    <submittedName>
        <fullName evidence="2">Uncharacterized protein</fullName>
    </submittedName>
</protein>
<dbReference type="Proteomes" id="UP000004310">
    <property type="component" value="Unassembled WGS sequence"/>
</dbReference>
<keyword evidence="1" id="KW-0812">Transmembrane</keyword>
<reference evidence="2 3" key="1">
    <citation type="journal article" date="2010" name="J. Bacteriol.">
        <title>Genome sequence of Fulvimarina pelagi HTCC2506T, a Mn(II)-oxidizing alphaproteobacterium possessing an aerobic anoxygenic photosynthetic gene cluster and Xanthorhodopsin.</title>
        <authorList>
            <person name="Kang I."/>
            <person name="Oh H.M."/>
            <person name="Lim S.I."/>
            <person name="Ferriera S."/>
            <person name="Giovannoni S.J."/>
            <person name="Cho J.C."/>
        </authorList>
    </citation>
    <scope>NUCLEOTIDE SEQUENCE [LARGE SCALE GENOMIC DNA]</scope>
    <source>
        <strain evidence="2 3">HTCC2506</strain>
    </source>
</reference>
<keyword evidence="3" id="KW-1185">Reference proteome</keyword>
<dbReference type="EMBL" id="AATP01000003">
    <property type="protein sequence ID" value="EAU41379.1"/>
    <property type="molecule type" value="Genomic_DNA"/>
</dbReference>
<dbReference type="RefSeq" id="WP_007065428.1">
    <property type="nucleotide sequence ID" value="NZ_DS022272.1"/>
</dbReference>
<comment type="caution">
    <text evidence="2">The sequence shown here is derived from an EMBL/GenBank/DDBJ whole genome shotgun (WGS) entry which is preliminary data.</text>
</comment>
<accession>Q0G219</accession>
<feature type="transmembrane region" description="Helical" evidence="1">
    <location>
        <begin position="6"/>
        <end position="27"/>
    </location>
</feature>
<name>Q0G219_9HYPH</name>
<keyword evidence="1" id="KW-1133">Transmembrane helix</keyword>
<sequence length="64" mass="7377">MKLLDFLTLMVAVCAAMTIAVSKLYGLHFPSWRFAQYETIFLLFLVFSCVFQFVRGFSRLASDD</sequence>
<organism evidence="2 3">
    <name type="scientific">Fulvimarina pelagi HTCC2506</name>
    <dbReference type="NCBI Taxonomy" id="314231"/>
    <lineage>
        <taxon>Bacteria</taxon>
        <taxon>Pseudomonadati</taxon>
        <taxon>Pseudomonadota</taxon>
        <taxon>Alphaproteobacteria</taxon>
        <taxon>Hyphomicrobiales</taxon>
        <taxon>Aurantimonadaceae</taxon>
        <taxon>Fulvimarina</taxon>
    </lineage>
</organism>
<gene>
    <name evidence="2" type="ORF">FP2506_01390</name>
</gene>